<dbReference type="EMBL" id="NHSJ01000100">
    <property type="protein sequence ID" value="PPQ28961.1"/>
    <property type="molecule type" value="Genomic_DNA"/>
</dbReference>
<name>A0A2S6N2W4_9HYPH</name>
<dbReference type="RefSeq" id="WP_104508918.1">
    <property type="nucleotide sequence ID" value="NZ_JACIGC010000011.1"/>
</dbReference>
<proteinExistence type="predicted"/>
<accession>A0A2S6N2W4</accession>
<dbReference type="AlphaFoldDB" id="A0A2S6N2W4"/>
<organism evidence="1 2">
    <name type="scientific">Rhodoblastus sphagnicola</name>
    <dbReference type="NCBI Taxonomy" id="333368"/>
    <lineage>
        <taxon>Bacteria</taxon>
        <taxon>Pseudomonadati</taxon>
        <taxon>Pseudomonadota</taxon>
        <taxon>Alphaproteobacteria</taxon>
        <taxon>Hyphomicrobiales</taxon>
        <taxon>Rhodoblastaceae</taxon>
        <taxon>Rhodoblastus</taxon>
    </lineage>
</organism>
<comment type="caution">
    <text evidence="1">The sequence shown here is derived from an EMBL/GenBank/DDBJ whole genome shotgun (WGS) entry which is preliminary data.</text>
</comment>
<evidence type="ECO:0000313" key="1">
    <source>
        <dbReference type="EMBL" id="PPQ28961.1"/>
    </source>
</evidence>
<reference evidence="1 2" key="1">
    <citation type="journal article" date="2018" name="Arch. Microbiol.">
        <title>New insights into the metabolic potential of the phototrophic purple bacterium Rhodopila globiformis DSM 161(T) from its draft genome sequence and evidence for a vanadium-dependent nitrogenase.</title>
        <authorList>
            <person name="Imhoff J.F."/>
            <person name="Rahn T."/>
            <person name="Kunzel S."/>
            <person name="Neulinger S.C."/>
        </authorList>
    </citation>
    <scope>NUCLEOTIDE SEQUENCE [LARGE SCALE GENOMIC DNA]</scope>
    <source>
        <strain evidence="1 2">DSM 16996</strain>
    </source>
</reference>
<keyword evidence="2" id="KW-1185">Reference proteome</keyword>
<evidence type="ECO:0000313" key="2">
    <source>
        <dbReference type="Proteomes" id="UP000239089"/>
    </source>
</evidence>
<sequence length="81" mass="9444">MAESPYLQILAALARCSFLPGRWDKRFVNSMLQKPFEKWTKRQKETVLRLVNKYRRQINTGVIMLAQDAAWELAVEEMSAA</sequence>
<protein>
    <submittedName>
        <fullName evidence="1">Uncharacterized protein</fullName>
    </submittedName>
</protein>
<gene>
    <name evidence="1" type="ORF">CCR94_16350</name>
</gene>
<dbReference type="Proteomes" id="UP000239089">
    <property type="component" value="Unassembled WGS sequence"/>
</dbReference>